<evidence type="ECO:0000313" key="1">
    <source>
        <dbReference type="EMBL" id="EMA65534.1"/>
    </source>
</evidence>
<dbReference type="OrthoDB" id="350859at2157"/>
<sequence>MTDDSGLATPVALFAYDRPDATRRVVDRIAEAEPPAVYAIADGPRDDPAERERCAETRRAIRDADWGCPVHTLFRDSNVGLPEAVYTGLDWVFEREPEAIILEDDTVPSDSFFRFCETLLDRYRDEPSVMMINGTNRLGSWRDDERDYHFATFQDVWGWATWRDAWSEYDPDMSAWVDPSVRERIRATLGDDERYAYYAYRFQRSYDGVSPAWSRMWRFAVLANDGLCAVPSRNLITNVGFGPRAVHTTDSASPLAALPQREVEFPLTGPSDLERDREYERTCFERFRRPPLSDRVTRRVASLSVWNRVPESARRRLRSLVG</sequence>
<keyword evidence="1" id="KW-0808">Transferase</keyword>
<dbReference type="GO" id="GO:0032259">
    <property type="term" value="P:methylation"/>
    <property type="evidence" value="ECO:0007669"/>
    <property type="project" value="UniProtKB-KW"/>
</dbReference>
<evidence type="ECO:0000313" key="2">
    <source>
        <dbReference type="Proteomes" id="UP000011546"/>
    </source>
</evidence>
<dbReference type="GO" id="GO:0008168">
    <property type="term" value="F:methyltransferase activity"/>
    <property type="evidence" value="ECO:0007669"/>
    <property type="project" value="UniProtKB-KW"/>
</dbReference>
<dbReference type="Proteomes" id="UP000011546">
    <property type="component" value="Unassembled WGS sequence"/>
</dbReference>
<keyword evidence="1" id="KW-0489">Methyltransferase</keyword>
<reference evidence="1 2" key="1">
    <citation type="journal article" date="2014" name="PLoS Genet.">
        <title>Phylogenetically driven sequencing of extremely halophilic archaea reveals strategies for static and dynamic osmo-response.</title>
        <authorList>
            <person name="Becker E.A."/>
            <person name="Seitzer P.M."/>
            <person name="Tritt A."/>
            <person name="Larsen D."/>
            <person name="Krusor M."/>
            <person name="Yao A.I."/>
            <person name="Wu D."/>
            <person name="Madern D."/>
            <person name="Eisen J.A."/>
            <person name="Darling A.E."/>
            <person name="Facciotti M.T."/>
        </authorList>
    </citation>
    <scope>NUCLEOTIDE SEQUENCE [LARGE SCALE GENOMIC DNA]</scope>
    <source>
        <strain evidence="1 2">JCM 14978</strain>
    </source>
</reference>
<proteinExistence type="predicted"/>
<keyword evidence="2" id="KW-1185">Reference proteome</keyword>
<gene>
    <name evidence="1" type="ORF">C468_06118</name>
</gene>
<accession>M0P7M2</accession>
<dbReference type="AlphaFoldDB" id="M0P7M2"/>
<dbReference type="InterPro" id="IPR029044">
    <property type="entry name" value="Nucleotide-diphossugar_trans"/>
</dbReference>
<protein>
    <submittedName>
        <fullName evidence="1">Methyltransferase FkbM</fullName>
    </submittedName>
</protein>
<dbReference type="PATRIC" id="fig|1230456.3.peg.1194"/>
<comment type="caution">
    <text evidence="1">The sequence shown here is derived from an EMBL/GenBank/DDBJ whole genome shotgun (WGS) entry which is preliminary data.</text>
</comment>
<dbReference type="RefSeq" id="WP_008847957.1">
    <property type="nucleotide sequence ID" value="NZ_AOJH01000043.1"/>
</dbReference>
<organism evidence="1 2">
    <name type="scientific">Halorubrum kocurii JCM 14978</name>
    <dbReference type="NCBI Taxonomy" id="1230456"/>
    <lineage>
        <taxon>Archaea</taxon>
        <taxon>Methanobacteriati</taxon>
        <taxon>Methanobacteriota</taxon>
        <taxon>Stenosarchaea group</taxon>
        <taxon>Halobacteria</taxon>
        <taxon>Halobacteriales</taxon>
        <taxon>Haloferacaceae</taxon>
        <taxon>Halorubrum</taxon>
    </lineage>
</organism>
<dbReference type="SUPFAM" id="SSF53448">
    <property type="entry name" value="Nucleotide-diphospho-sugar transferases"/>
    <property type="match status" value="1"/>
</dbReference>
<dbReference type="Gene3D" id="3.90.550.10">
    <property type="entry name" value="Spore Coat Polysaccharide Biosynthesis Protein SpsA, Chain A"/>
    <property type="match status" value="1"/>
</dbReference>
<dbReference type="EMBL" id="AOJH01000043">
    <property type="protein sequence ID" value="EMA65534.1"/>
    <property type="molecule type" value="Genomic_DNA"/>
</dbReference>
<name>M0P7M2_9EURY</name>
<dbReference type="STRING" id="1230456.C468_06118"/>